<organism evidence="2">
    <name type="scientific">Tanacetum cinerariifolium</name>
    <name type="common">Dalmatian daisy</name>
    <name type="synonym">Chrysanthemum cinerariifolium</name>
    <dbReference type="NCBI Taxonomy" id="118510"/>
    <lineage>
        <taxon>Eukaryota</taxon>
        <taxon>Viridiplantae</taxon>
        <taxon>Streptophyta</taxon>
        <taxon>Embryophyta</taxon>
        <taxon>Tracheophyta</taxon>
        <taxon>Spermatophyta</taxon>
        <taxon>Magnoliopsida</taxon>
        <taxon>eudicotyledons</taxon>
        <taxon>Gunneridae</taxon>
        <taxon>Pentapetalae</taxon>
        <taxon>asterids</taxon>
        <taxon>campanulids</taxon>
        <taxon>Asterales</taxon>
        <taxon>Asteraceae</taxon>
        <taxon>Asteroideae</taxon>
        <taxon>Anthemideae</taxon>
        <taxon>Anthemidinae</taxon>
        <taxon>Tanacetum</taxon>
    </lineage>
</organism>
<reference evidence="2" key="1">
    <citation type="journal article" date="2019" name="Sci. Rep.">
        <title>Draft genome of Tanacetum cinerariifolium, the natural source of mosquito coil.</title>
        <authorList>
            <person name="Yamashiro T."/>
            <person name="Shiraishi A."/>
            <person name="Satake H."/>
            <person name="Nakayama K."/>
        </authorList>
    </citation>
    <scope>NUCLEOTIDE SEQUENCE</scope>
</reference>
<gene>
    <name evidence="2" type="ORF">Tci_892601</name>
</gene>
<sequence length="69" mass="7636">MKDNSDDAFHTAQQETYNPNQDCDTGGSINETTEDTSSSSSSSHRDRDNDLYMSAVRDMIADELLASSR</sequence>
<name>A0A699UCC6_TANCI</name>
<feature type="compositionally biased region" description="Polar residues" evidence="1">
    <location>
        <begin position="11"/>
        <end position="31"/>
    </location>
</feature>
<proteinExistence type="predicted"/>
<accession>A0A699UCC6</accession>
<dbReference type="AlphaFoldDB" id="A0A699UCC6"/>
<evidence type="ECO:0000256" key="1">
    <source>
        <dbReference type="SAM" id="MobiDB-lite"/>
    </source>
</evidence>
<feature type="region of interest" description="Disordered" evidence="1">
    <location>
        <begin position="1"/>
        <end position="51"/>
    </location>
</feature>
<protein>
    <submittedName>
        <fullName evidence="2">Putative nuclease HARBI1</fullName>
    </submittedName>
</protein>
<dbReference type="EMBL" id="BKCJ011323627">
    <property type="protein sequence ID" value="GFD20632.1"/>
    <property type="molecule type" value="Genomic_DNA"/>
</dbReference>
<evidence type="ECO:0000313" key="2">
    <source>
        <dbReference type="EMBL" id="GFD20632.1"/>
    </source>
</evidence>
<feature type="non-terminal residue" evidence="2">
    <location>
        <position position="1"/>
    </location>
</feature>
<comment type="caution">
    <text evidence="2">The sequence shown here is derived from an EMBL/GenBank/DDBJ whole genome shotgun (WGS) entry which is preliminary data.</text>
</comment>